<keyword evidence="1" id="KW-0812">Transmembrane</keyword>
<feature type="transmembrane region" description="Helical" evidence="1">
    <location>
        <begin position="130"/>
        <end position="151"/>
    </location>
</feature>
<keyword evidence="1" id="KW-0472">Membrane</keyword>
<dbReference type="GO" id="GO:0016581">
    <property type="term" value="C:NuRD complex"/>
    <property type="evidence" value="ECO:0007669"/>
    <property type="project" value="TreeGrafter"/>
</dbReference>
<dbReference type="GO" id="GO:0003713">
    <property type="term" value="F:transcription coactivator activity"/>
    <property type="evidence" value="ECO:0007669"/>
    <property type="project" value="TreeGrafter"/>
</dbReference>
<dbReference type="InterPro" id="IPR040138">
    <property type="entry name" value="MIER/MTA"/>
</dbReference>
<dbReference type="WBParaSite" id="SCUD_0001916401-mRNA-1">
    <property type="protein sequence ID" value="SCUD_0001916401-mRNA-1"/>
    <property type="gene ID" value="SCUD_0001916401"/>
</dbReference>
<protein>
    <submittedName>
        <fullName evidence="2">BAH domain-containing protein</fullName>
    </submittedName>
</protein>
<accession>A0A183KVR8</accession>
<proteinExistence type="predicted"/>
<dbReference type="GO" id="GO:0003714">
    <property type="term" value="F:transcription corepressor activity"/>
    <property type="evidence" value="ECO:0007669"/>
    <property type="project" value="TreeGrafter"/>
</dbReference>
<reference evidence="2" key="1">
    <citation type="submission" date="2016-06" db="UniProtKB">
        <authorList>
            <consortium name="WormBaseParasite"/>
        </authorList>
    </citation>
    <scope>IDENTIFICATION</scope>
</reference>
<dbReference type="Gene3D" id="2.30.30.490">
    <property type="match status" value="1"/>
</dbReference>
<dbReference type="GO" id="GO:0000122">
    <property type="term" value="P:negative regulation of transcription by RNA polymerase II"/>
    <property type="evidence" value="ECO:0007669"/>
    <property type="project" value="TreeGrafter"/>
</dbReference>
<keyword evidence="1" id="KW-1133">Transmembrane helix</keyword>
<evidence type="ECO:0000256" key="1">
    <source>
        <dbReference type="SAM" id="Phobius"/>
    </source>
</evidence>
<sequence length="152" mass="17370">LIIDNYFFVVDFVYFESSATAPYQIRRIDELNKTPTGAVEAKVACYYRRRDVSSALINQAEKYCKCSVTLHNDAEPLTNYLARDEAFYYKLIYDPNLKTLQEDRGSMRIGSDYQSEIQCLLKSSKLLSNYIGCLLIGLFIAAFHSLIASLFS</sequence>
<dbReference type="PANTHER" id="PTHR10865">
    <property type="entry name" value="METASTASIS-ASSOCIATED PROTEIN AND MESODERM INDUCTION EARLY RESPONSE PROTEIN"/>
    <property type="match status" value="1"/>
</dbReference>
<organism evidence="2">
    <name type="scientific">Schistosoma curassoni</name>
    <dbReference type="NCBI Taxonomy" id="6186"/>
    <lineage>
        <taxon>Eukaryota</taxon>
        <taxon>Metazoa</taxon>
        <taxon>Spiralia</taxon>
        <taxon>Lophotrochozoa</taxon>
        <taxon>Platyhelminthes</taxon>
        <taxon>Trematoda</taxon>
        <taxon>Digenea</taxon>
        <taxon>Strigeidida</taxon>
        <taxon>Schistosomatoidea</taxon>
        <taxon>Schistosomatidae</taxon>
        <taxon>Schistosoma</taxon>
    </lineage>
</organism>
<dbReference type="PANTHER" id="PTHR10865:SF29">
    <property type="entry name" value="METASTASIS ASSOCIATED 1-LIKE, ISOFORM D"/>
    <property type="match status" value="1"/>
</dbReference>
<dbReference type="GO" id="GO:0042826">
    <property type="term" value="F:histone deacetylase binding"/>
    <property type="evidence" value="ECO:0007669"/>
    <property type="project" value="TreeGrafter"/>
</dbReference>
<name>A0A183KVR8_9TREM</name>
<dbReference type="STRING" id="6186.A0A183KVR8"/>
<dbReference type="AlphaFoldDB" id="A0A183KVR8"/>
<evidence type="ECO:0000313" key="2">
    <source>
        <dbReference type="WBParaSite" id="SCUD_0001916401-mRNA-1"/>
    </source>
</evidence>
<dbReference type="InterPro" id="IPR043151">
    <property type="entry name" value="BAH_sf"/>
</dbReference>